<keyword evidence="6" id="KW-0472">Membrane</keyword>
<evidence type="ECO:0000256" key="2">
    <source>
        <dbReference type="ARBA" id="ARBA00022670"/>
    </source>
</evidence>
<feature type="region of interest" description="Disordered" evidence="5">
    <location>
        <begin position="1"/>
        <end position="39"/>
    </location>
</feature>
<dbReference type="InterPro" id="IPR016125">
    <property type="entry name" value="Peptidase_C15-like"/>
</dbReference>
<dbReference type="PANTHER" id="PTHR23402:SF1">
    <property type="entry name" value="PYROGLUTAMYL-PEPTIDASE I"/>
    <property type="match status" value="1"/>
</dbReference>
<keyword evidence="6" id="KW-1133">Transmembrane helix</keyword>
<evidence type="ECO:0000313" key="8">
    <source>
        <dbReference type="Proteomes" id="UP000013827"/>
    </source>
</evidence>
<comment type="similarity">
    <text evidence="1">Belongs to the peptidase C15 family.</text>
</comment>
<keyword evidence="6" id="KW-0812">Transmembrane</keyword>
<keyword evidence="8" id="KW-1185">Reference proteome</keyword>
<keyword evidence="4" id="KW-0788">Thiol protease</keyword>
<dbReference type="RefSeq" id="XP_005771236.1">
    <property type="nucleotide sequence ID" value="XM_005771179.1"/>
</dbReference>
<dbReference type="GO" id="GO:0008234">
    <property type="term" value="F:cysteine-type peptidase activity"/>
    <property type="evidence" value="ECO:0007669"/>
    <property type="project" value="UniProtKB-KW"/>
</dbReference>
<protein>
    <submittedName>
        <fullName evidence="7">Uncharacterized protein</fullName>
    </submittedName>
</protein>
<evidence type="ECO:0000313" key="7">
    <source>
        <dbReference type="EnsemblProtists" id="EOD18807"/>
    </source>
</evidence>
<feature type="region of interest" description="Disordered" evidence="5">
    <location>
        <begin position="171"/>
        <end position="196"/>
    </location>
</feature>
<dbReference type="GO" id="GO:0006508">
    <property type="term" value="P:proteolysis"/>
    <property type="evidence" value="ECO:0007669"/>
    <property type="project" value="UniProtKB-KW"/>
</dbReference>
<dbReference type="KEGG" id="ehx:EMIHUDRAFT_209395"/>
<sequence>MYPTHATPYSLAPTPASGEVTRFPLKRSERTNQATGGRNGRDRCILALRLVLAGALIVAAATLNLLLAEPATNATDFADATVLVTGYQPWGSLTHNPAAGVATRLNGTRVGSCVIESVSLPVSREGAEWAARRLASSNGRIAAVIHLGFESRAKGLKLEVAASNVAALSNATEPSAGPGSVGDAEGDRHGRCDASPADEIEPSAPCLLASTAPLDLISLPPAVEAWSRDGTVYEAWSRDAGTFFCNEQYFRTLLAIRSLRLAPPPPRSRHKLPPPEGSLLPTLFVHLPPEDLHEEAEVAKVVQAIAERMVLGR</sequence>
<feature type="transmembrane region" description="Helical" evidence="6">
    <location>
        <begin position="46"/>
        <end position="67"/>
    </location>
</feature>
<reference evidence="7" key="2">
    <citation type="submission" date="2024-10" db="UniProtKB">
        <authorList>
            <consortium name="EnsemblProtists"/>
        </authorList>
    </citation>
    <scope>IDENTIFICATION</scope>
</reference>
<dbReference type="PANTHER" id="PTHR23402">
    <property type="entry name" value="PROTEASE FAMILY C15 PYROGLUTAMYL-PEPTIDASE I-RELATED"/>
    <property type="match status" value="1"/>
</dbReference>
<dbReference type="InterPro" id="IPR036440">
    <property type="entry name" value="Peptidase_C15-like_sf"/>
</dbReference>
<evidence type="ECO:0000256" key="5">
    <source>
        <dbReference type="SAM" id="MobiDB-lite"/>
    </source>
</evidence>
<keyword evidence="3" id="KW-0378">Hydrolase</keyword>
<dbReference type="SUPFAM" id="SSF53182">
    <property type="entry name" value="Pyrrolidone carboxyl peptidase (pyroglutamate aminopeptidase)"/>
    <property type="match status" value="1"/>
</dbReference>
<reference evidence="8" key="1">
    <citation type="journal article" date="2013" name="Nature">
        <title>Pan genome of the phytoplankton Emiliania underpins its global distribution.</title>
        <authorList>
            <person name="Read B.A."/>
            <person name="Kegel J."/>
            <person name="Klute M.J."/>
            <person name="Kuo A."/>
            <person name="Lefebvre S.C."/>
            <person name="Maumus F."/>
            <person name="Mayer C."/>
            <person name="Miller J."/>
            <person name="Monier A."/>
            <person name="Salamov A."/>
            <person name="Young J."/>
            <person name="Aguilar M."/>
            <person name="Claverie J.M."/>
            <person name="Frickenhaus S."/>
            <person name="Gonzalez K."/>
            <person name="Herman E.K."/>
            <person name="Lin Y.C."/>
            <person name="Napier J."/>
            <person name="Ogata H."/>
            <person name="Sarno A.F."/>
            <person name="Shmutz J."/>
            <person name="Schroeder D."/>
            <person name="de Vargas C."/>
            <person name="Verret F."/>
            <person name="von Dassow P."/>
            <person name="Valentin K."/>
            <person name="Van de Peer Y."/>
            <person name="Wheeler G."/>
            <person name="Dacks J.B."/>
            <person name="Delwiche C.F."/>
            <person name="Dyhrman S.T."/>
            <person name="Glockner G."/>
            <person name="John U."/>
            <person name="Richards T."/>
            <person name="Worden A.Z."/>
            <person name="Zhang X."/>
            <person name="Grigoriev I.V."/>
            <person name="Allen A.E."/>
            <person name="Bidle K."/>
            <person name="Borodovsky M."/>
            <person name="Bowler C."/>
            <person name="Brownlee C."/>
            <person name="Cock J.M."/>
            <person name="Elias M."/>
            <person name="Gladyshev V.N."/>
            <person name="Groth M."/>
            <person name="Guda C."/>
            <person name="Hadaegh A."/>
            <person name="Iglesias-Rodriguez M.D."/>
            <person name="Jenkins J."/>
            <person name="Jones B.M."/>
            <person name="Lawson T."/>
            <person name="Leese F."/>
            <person name="Lindquist E."/>
            <person name="Lobanov A."/>
            <person name="Lomsadze A."/>
            <person name="Malik S.B."/>
            <person name="Marsh M.E."/>
            <person name="Mackinder L."/>
            <person name="Mock T."/>
            <person name="Mueller-Roeber B."/>
            <person name="Pagarete A."/>
            <person name="Parker M."/>
            <person name="Probert I."/>
            <person name="Quesneville H."/>
            <person name="Raines C."/>
            <person name="Rensing S.A."/>
            <person name="Riano-Pachon D.M."/>
            <person name="Richier S."/>
            <person name="Rokitta S."/>
            <person name="Shiraiwa Y."/>
            <person name="Soanes D.M."/>
            <person name="van der Giezen M."/>
            <person name="Wahlund T.M."/>
            <person name="Williams B."/>
            <person name="Wilson W."/>
            <person name="Wolfe G."/>
            <person name="Wurch L.L."/>
        </authorList>
    </citation>
    <scope>NUCLEOTIDE SEQUENCE</scope>
</reference>
<dbReference type="Gene3D" id="3.40.630.20">
    <property type="entry name" value="Peptidase C15, pyroglutamyl peptidase I-like"/>
    <property type="match status" value="1"/>
</dbReference>
<dbReference type="HOGENOM" id="CLU_889753_0_0_1"/>
<evidence type="ECO:0000256" key="3">
    <source>
        <dbReference type="ARBA" id="ARBA00022801"/>
    </source>
</evidence>
<evidence type="ECO:0000256" key="1">
    <source>
        <dbReference type="ARBA" id="ARBA00006641"/>
    </source>
</evidence>
<accession>A0A0D3J5M2</accession>
<dbReference type="EnsemblProtists" id="EOD18807">
    <property type="protein sequence ID" value="EOD18807"/>
    <property type="gene ID" value="EMIHUDRAFT_209395"/>
</dbReference>
<dbReference type="PaxDb" id="2903-EOD18807"/>
<name>A0A0D3J5M2_EMIH1</name>
<keyword evidence="2" id="KW-0645">Protease</keyword>
<dbReference type="eggNOG" id="ENOG502SFAX">
    <property type="taxonomic scope" value="Eukaryota"/>
</dbReference>
<proteinExistence type="inferred from homology"/>
<organism evidence="7 8">
    <name type="scientific">Emiliania huxleyi (strain CCMP1516)</name>
    <dbReference type="NCBI Taxonomy" id="280463"/>
    <lineage>
        <taxon>Eukaryota</taxon>
        <taxon>Haptista</taxon>
        <taxon>Haptophyta</taxon>
        <taxon>Prymnesiophyceae</taxon>
        <taxon>Isochrysidales</taxon>
        <taxon>Noelaerhabdaceae</taxon>
        <taxon>Emiliania</taxon>
    </lineage>
</organism>
<evidence type="ECO:0000256" key="4">
    <source>
        <dbReference type="ARBA" id="ARBA00022807"/>
    </source>
</evidence>
<dbReference type="GeneID" id="17264354"/>
<dbReference type="AlphaFoldDB" id="A0A0D3J5M2"/>
<dbReference type="OMA" id="HEMRVAF"/>
<dbReference type="Pfam" id="PF01470">
    <property type="entry name" value="Peptidase_C15"/>
    <property type="match status" value="1"/>
</dbReference>
<evidence type="ECO:0000256" key="6">
    <source>
        <dbReference type="SAM" id="Phobius"/>
    </source>
</evidence>
<dbReference type="Proteomes" id="UP000013827">
    <property type="component" value="Unassembled WGS sequence"/>
</dbReference>